<evidence type="ECO:0000256" key="1">
    <source>
        <dbReference type="ARBA" id="ARBA00004651"/>
    </source>
</evidence>
<dbReference type="Gene3D" id="6.10.340.10">
    <property type="match status" value="1"/>
</dbReference>
<reference evidence="9 10" key="1">
    <citation type="submission" date="2018-09" db="EMBL/GenBank/DDBJ databases">
        <title>Paenibacillus aracenensis nov. sp. isolated from a cave in southern Spain.</title>
        <authorList>
            <person name="Jurado V."/>
            <person name="Gutierrez-Patricio S."/>
            <person name="Gonzalez-Pimentel J.L."/>
            <person name="Miller A.Z."/>
            <person name="Laiz L."/>
            <person name="Saiz-Jimenez C."/>
        </authorList>
    </citation>
    <scope>NUCLEOTIDE SEQUENCE [LARGE SCALE GENOMIC DNA]</scope>
    <source>
        <strain evidence="9 10">DSM 22867</strain>
    </source>
</reference>
<keyword evidence="7" id="KW-1133">Transmembrane helix</keyword>
<dbReference type="PANTHER" id="PTHR34220:SF7">
    <property type="entry name" value="SENSOR HISTIDINE KINASE YPDA"/>
    <property type="match status" value="1"/>
</dbReference>
<evidence type="ECO:0000313" key="9">
    <source>
        <dbReference type="EMBL" id="RIX59202.1"/>
    </source>
</evidence>
<evidence type="ECO:0000256" key="2">
    <source>
        <dbReference type="ARBA" id="ARBA00022475"/>
    </source>
</evidence>
<keyword evidence="10" id="KW-1185">Reference proteome</keyword>
<comment type="caution">
    <text evidence="9">The sequence shown here is derived from an EMBL/GenBank/DDBJ whole genome shotgun (WGS) entry which is preliminary data.</text>
</comment>
<evidence type="ECO:0000256" key="4">
    <source>
        <dbReference type="ARBA" id="ARBA00022679"/>
    </source>
</evidence>
<dbReference type="InterPro" id="IPR010559">
    <property type="entry name" value="Sig_transdc_His_kin_internal"/>
</dbReference>
<dbReference type="SUPFAM" id="SSF55874">
    <property type="entry name" value="ATPase domain of HSP90 chaperone/DNA topoisomerase II/histidine kinase"/>
    <property type="match status" value="1"/>
</dbReference>
<keyword evidence="7" id="KW-0812">Transmembrane</keyword>
<dbReference type="InterPro" id="IPR050640">
    <property type="entry name" value="Bact_2-comp_sensor_kinase"/>
</dbReference>
<keyword evidence="3" id="KW-0597">Phosphoprotein</keyword>
<feature type="domain" description="HAMP" evidence="8">
    <location>
        <begin position="309"/>
        <end position="361"/>
    </location>
</feature>
<dbReference type="PANTHER" id="PTHR34220">
    <property type="entry name" value="SENSOR HISTIDINE KINASE YPDA"/>
    <property type="match status" value="1"/>
</dbReference>
<dbReference type="SMART" id="SM00304">
    <property type="entry name" value="HAMP"/>
    <property type="match status" value="1"/>
</dbReference>
<dbReference type="Pfam" id="PF02518">
    <property type="entry name" value="HATPase_c"/>
    <property type="match status" value="1"/>
</dbReference>
<feature type="transmembrane region" description="Helical" evidence="7">
    <location>
        <begin position="12"/>
        <end position="38"/>
    </location>
</feature>
<dbReference type="EMBL" id="QXQA01000002">
    <property type="protein sequence ID" value="RIX59202.1"/>
    <property type="molecule type" value="Genomic_DNA"/>
</dbReference>
<evidence type="ECO:0000313" key="10">
    <source>
        <dbReference type="Proteomes" id="UP000266482"/>
    </source>
</evidence>
<evidence type="ECO:0000256" key="3">
    <source>
        <dbReference type="ARBA" id="ARBA00022553"/>
    </source>
</evidence>
<dbReference type="Proteomes" id="UP000266482">
    <property type="component" value="Unassembled WGS sequence"/>
</dbReference>
<dbReference type="GO" id="GO:0000155">
    <property type="term" value="F:phosphorelay sensor kinase activity"/>
    <property type="evidence" value="ECO:0007669"/>
    <property type="project" value="InterPro"/>
</dbReference>
<dbReference type="Pfam" id="PF00672">
    <property type="entry name" value="HAMP"/>
    <property type="match status" value="1"/>
</dbReference>
<sequence>MFMRRDYSLRNTIFLRLVVTFTLIMLPIVTVGVSIYQWSIRTASNDISKTAVSQISFYLNDLENEIERMKLLQYGFLEDADLNKLALTWETMGDIERMESITLVLNRAFTLQNSSHYIRDVSVHIRPIQKTLSSLSGAGVFKADRYEALRAAIEEYGTKPIVWNGNIYLSAAKQSGLKEKGPLFIIEIELDSRKLEEALQQFNTYTGSGSIMKVRHTGFLIGSKLLQTLDEGTQNKLGLIASGSSGTIALEEQRYFVSHAYSERLDTSIYRFIPEDVIRKPLDKFYARAWLFAAGALIMMGIYALSTYKFIHKPLLKLVKGFRRLESGDLEQAIAHDANDEFRYIYERFNQMVVKLRTLIDQAWRQKVLMQRAELKQLQSQINPHFLYNSFFIMNTMAKTGDTERIEMFTTLLGDYFQFVTRNASDDVTLKQEVHHARTYADIQELRFYKRIEVYFEELPEAFERLMVPRLIVQPIIENAFEHSLEKKARNGRIEVRFERCGASLCIIVEDNGDSLSDDLLKTIEQKLGSEDEFSETTGIVNIHRRLVISCGEGSGIRVSRGDLGGLKVTIRIPLKEGTADAAIANR</sequence>
<dbReference type="PROSITE" id="PS50885">
    <property type="entry name" value="HAMP"/>
    <property type="match status" value="1"/>
</dbReference>
<gene>
    <name evidence="9" type="ORF">D3P08_03325</name>
</gene>
<feature type="transmembrane region" description="Helical" evidence="7">
    <location>
        <begin position="289"/>
        <end position="311"/>
    </location>
</feature>
<keyword evidence="2" id="KW-1003">Cell membrane</keyword>
<dbReference type="AlphaFoldDB" id="A0A3A1VHM8"/>
<accession>A0A3A1VHM8</accession>
<dbReference type="Pfam" id="PF06580">
    <property type="entry name" value="His_kinase"/>
    <property type="match status" value="1"/>
</dbReference>
<comment type="subcellular location">
    <subcellularLocation>
        <location evidence="1">Cell membrane</location>
        <topology evidence="1">Multi-pass membrane protein</topology>
    </subcellularLocation>
</comment>
<protein>
    <submittedName>
        <fullName evidence="9">HAMP domain-containing protein</fullName>
    </submittedName>
</protein>
<evidence type="ECO:0000256" key="6">
    <source>
        <dbReference type="ARBA" id="ARBA00023136"/>
    </source>
</evidence>
<dbReference type="SUPFAM" id="SSF158472">
    <property type="entry name" value="HAMP domain-like"/>
    <property type="match status" value="1"/>
</dbReference>
<evidence type="ECO:0000256" key="5">
    <source>
        <dbReference type="ARBA" id="ARBA00022777"/>
    </source>
</evidence>
<dbReference type="GO" id="GO:0005886">
    <property type="term" value="C:plasma membrane"/>
    <property type="evidence" value="ECO:0007669"/>
    <property type="project" value="UniProtKB-SubCell"/>
</dbReference>
<keyword evidence="6 7" id="KW-0472">Membrane</keyword>
<keyword evidence="5" id="KW-0418">Kinase</keyword>
<dbReference type="InterPro" id="IPR003594">
    <property type="entry name" value="HATPase_dom"/>
</dbReference>
<evidence type="ECO:0000256" key="7">
    <source>
        <dbReference type="SAM" id="Phobius"/>
    </source>
</evidence>
<dbReference type="OrthoDB" id="2062925at2"/>
<dbReference type="InterPro" id="IPR003660">
    <property type="entry name" value="HAMP_dom"/>
</dbReference>
<dbReference type="CDD" id="cd06225">
    <property type="entry name" value="HAMP"/>
    <property type="match status" value="1"/>
</dbReference>
<name>A0A3A1VHM8_9BACL</name>
<organism evidence="9 10">
    <name type="scientific">Paenibacillus nanensis</name>
    <dbReference type="NCBI Taxonomy" id="393251"/>
    <lineage>
        <taxon>Bacteria</taxon>
        <taxon>Bacillati</taxon>
        <taxon>Bacillota</taxon>
        <taxon>Bacilli</taxon>
        <taxon>Bacillales</taxon>
        <taxon>Paenibacillaceae</taxon>
        <taxon>Paenibacillus</taxon>
    </lineage>
</organism>
<proteinExistence type="predicted"/>
<keyword evidence="4" id="KW-0808">Transferase</keyword>
<dbReference type="RefSeq" id="WP_119598034.1">
    <property type="nucleotide sequence ID" value="NZ_QXQA01000002.1"/>
</dbReference>
<evidence type="ECO:0000259" key="8">
    <source>
        <dbReference type="PROSITE" id="PS50885"/>
    </source>
</evidence>
<dbReference type="Gene3D" id="3.30.565.10">
    <property type="entry name" value="Histidine kinase-like ATPase, C-terminal domain"/>
    <property type="match status" value="1"/>
</dbReference>
<dbReference type="InterPro" id="IPR036890">
    <property type="entry name" value="HATPase_C_sf"/>
</dbReference>